<evidence type="ECO:0000256" key="1">
    <source>
        <dbReference type="SAM" id="Phobius"/>
    </source>
</evidence>
<keyword evidence="1" id="KW-0812">Transmembrane</keyword>
<dbReference type="AlphaFoldDB" id="A0A9Q3D382"/>
<dbReference type="Proteomes" id="UP000765509">
    <property type="component" value="Unassembled WGS sequence"/>
</dbReference>
<keyword evidence="1" id="KW-1133">Transmembrane helix</keyword>
<sequence length="170" mass="19415">MSIQTNSSFYLTLHEQSASRPSSTTPLNLSENWAKRAKINHGTSSSKTPNILRKKIKKLSLFKYYVITNPLIFFIIAVNFISTNCDLSLYLVWRSINKSCEIRLYLALLSQKGTKPVAFSATRYKSPSSPMKEGNTLELTLILFVITFVSFPPIKLFITFFLSYLSHFQL</sequence>
<feature type="transmembrane region" description="Helical" evidence="1">
    <location>
        <begin position="61"/>
        <end position="81"/>
    </location>
</feature>
<evidence type="ECO:0008006" key="4">
    <source>
        <dbReference type="Google" id="ProtNLM"/>
    </source>
</evidence>
<keyword evidence="3" id="KW-1185">Reference proteome</keyword>
<name>A0A9Q3D382_9BASI</name>
<protein>
    <recommendedName>
        <fullName evidence="4">Transmembrane protein</fullName>
    </recommendedName>
</protein>
<keyword evidence="1" id="KW-0472">Membrane</keyword>
<evidence type="ECO:0000313" key="2">
    <source>
        <dbReference type="EMBL" id="MBW0496024.1"/>
    </source>
</evidence>
<evidence type="ECO:0000313" key="3">
    <source>
        <dbReference type="Proteomes" id="UP000765509"/>
    </source>
</evidence>
<proteinExistence type="predicted"/>
<dbReference type="EMBL" id="AVOT02013409">
    <property type="protein sequence ID" value="MBW0496024.1"/>
    <property type="molecule type" value="Genomic_DNA"/>
</dbReference>
<comment type="caution">
    <text evidence="2">The sequence shown here is derived from an EMBL/GenBank/DDBJ whole genome shotgun (WGS) entry which is preliminary data.</text>
</comment>
<organism evidence="2 3">
    <name type="scientific">Austropuccinia psidii MF-1</name>
    <dbReference type="NCBI Taxonomy" id="1389203"/>
    <lineage>
        <taxon>Eukaryota</taxon>
        <taxon>Fungi</taxon>
        <taxon>Dikarya</taxon>
        <taxon>Basidiomycota</taxon>
        <taxon>Pucciniomycotina</taxon>
        <taxon>Pucciniomycetes</taxon>
        <taxon>Pucciniales</taxon>
        <taxon>Sphaerophragmiaceae</taxon>
        <taxon>Austropuccinia</taxon>
    </lineage>
</organism>
<reference evidence="2" key="1">
    <citation type="submission" date="2021-03" db="EMBL/GenBank/DDBJ databases">
        <title>Draft genome sequence of rust myrtle Austropuccinia psidii MF-1, a brazilian biotype.</title>
        <authorList>
            <person name="Quecine M.C."/>
            <person name="Pachon D.M.R."/>
            <person name="Bonatelli M.L."/>
            <person name="Correr F.H."/>
            <person name="Franceschini L.M."/>
            <person name="Leite T.F."/>
            <person name="Margarido G.R.A."/>
            <person name="Almeida C.A."/>
            <person name="Ferrarezi J.A."/>
            <person name="Labate C.A."/>
        </authorList>
    </citation>
    <scope>NUCLEOTIDE SEQUENCE</scope>
    <source>
        <strain evidence="2">MF-1</strain>
    </source>
</reference>
<accession>A0A9Q3D382</accession>
<gene>
    <name evidence="2" type="ORF">O181_035739</name>
</gene>
<feature type="transmembrane region" description="Helical" evidence="1">
    <location>
        <begin position="141"/>
        <end position="165"/>
    </location>
</feature>